<reference evidence="1" key="1">
    <citation type="submission" date="2022-07" db="EMBL/GenBank/DDBJ databases">
        <authorList>
            <person name="Macas J."/>
            <person name="Novak P."/>
            <person name="Neumann P."/>
        </authorList>
    </citation>
    <scope>NUCLEOTIDE SEQUENCE</scope>
</reference>
<dbReference type="AlphaFoldDB" id="A0AAV0CZE8"/>
<gene>
    <name evidence="1" type="ORF">CEPIT_LOCUS10153</name>
</gene>
<evidence type="ECO:0000313" key="1">
    <source>
        <dbReference type="EMBL" id="CAH9087435.1"/>
    </source>
</evidence>
<evidence type="ECO:0000313" key="2">
    <source>
        <dbReference type="Proteomes" id="UP001152523"/>
    </source>
</evidence>
<dbReference type="Proteomes" id="UP001152523">
    <property type="component" value="Unassembled WGS sequence"/>
</dbReference>
<protein>
    <submittedName>
        <fullName evidence="1">Uncharacterized protein</fullName>
    </submittedName>
</protein>
<sequence length="108" mass="11802">MISLYLRVLEIETLIILSIVVIVLFKCFKVLTSPSRGGGGGGGGISQFQAELEVATITCCFEKSRREDVVRASSISVLKTTVLMLMDILLIRNCFWACMPMLLAVCGL</sequence>
<comment type="caution">
    <text evidence="1">The sequence shown here is derived from an EMBL/GenBank/DDBJ whole genome shotgun (WGS) entry which is preliminary data.</text>
</comment>
<accession>A0AAV0CZE8</accession>
<proteinExistence type="predicted"/>
<organism evidence="1 2">
    <name type="scientific">Cuscuta epithymum</name>
    <dbReference type="NCBI Taxonomy" id="186058"/>
    <lineage>
        <taxon>Eukaryota</taxon>
        <taxon>Viridiplantae</taxon>
        <taxon>Streptophyta</taxon>
        <taxon>Embryophyta</taxon>
        <taxon>Tracheophyta</taxon>
        <taxon>Spermatophyta</taxon>
        <taxon>Magnoliopsida</taxon>
        <taxon>eudicotyledons</taxon>
        <taxon>Gunneridae</taxon>
        <taxon>Pentapetalae</taxon>
        <taxon>asterids</taxon>
        <taxon>lamiids</taxon>
        <taxon>Solanales</taxon>
        <taxon>Convolvulaceae</taxon>
        <taxon>Cuscuteae</taxon>
        <taxon>Cuscuta</taxon>
        <taxon>Cuscuta subgen. Cuscuta</taxon>
    </lineage>
</organism>
<keyword evidence="2" id="KW-1185">Reference proteome</keyword>
<dbReference type="EMBL" id="CAMAPF010000058">
    <property type="protein sequence ID" value="CAH9087435.1"/>
    <property type="molecule type" value="Genomic_DNA"/>
</dbReference>
<name>A0AAV0CZE8_9ASTE</name>